<proteinExistence type="predicted"/>
<name>A0ABW3K4P6_9BACT</name>
<comment type="caution">
    <text evidence="1">The sequence shown here is derived from an EMBL/GenBank/DDBJ whole genome shotgun (WGS) entry which is preliminary data.</text>
</comment>
<gene>
    <name evidence="1" type="ORF">ACFQ21_11685</name>
</gene>
<evidence type="ECO:0000313" key="1">
    <source>
        <dbReference type="EMBL" id="MFD0999972.1"/>
    </source>
</evidence>
<accession>A0ABW3K4P6</accession>
<organism evidence="1 2">
    <name type="scientific">Ohtaekwangia kribbensis</name>
    <dbReference type="NCBI Taxonomy" id="688913"/>
    <lineage>
        <taxon>Bacteria</taxon>
        <taxon>Pseudomonadati</taxon>
        <taxon>Bacteroidota</taxon>
        <taxon>Cytophagia</taxon>
        <taxon>Cytophagales</taxon>
        <taxon>Fulvivirgaceae</taxon>
        <taxon>Ohtaekwangia</taxon>
    </lineage>
</organism>
<dbReference type="RefSeq" id="WP_377579163.1">
    <property type="nucleotide sequence ID" value="NZ_JBHTKA010000003.1"/>
</dbReference>
<dbReference type="EMBL" id="JBHTKA010000003">
    <property type="protein sequence ID" value="MFD0999972.1"/>
    <property type="molecule type" value="Genomic_DNA"/>
</dbReference>
<reference evidence="2" key="1">
    <citation type="journal article" date="2019" name="Int. J. Syst. Evol. Microbiol.">
        <title>The Global Catalogue of Microorganisms (GCM) 10K type strain sequencing project: providing services to taxonomists for standard genome sequencing and annotation.</title>
        <authorList>
            <consortium name="The Broad Institute Genomics Platform"/>
            <consortium name="The Broad Institute Genome Sequencing Center for Infectious Disease"/>
            <person name="Wu L."/>
            <person name="Ma J."/>
        </authorList>
    </citation>
    <scope>NUCLEOTIDE SEQUENCE [LARGE SCALE GENOMIC DNA]</scope>
    <source>
        <strain evidence="2">CCUG 58938</strain>
    </source>
</reference>
<sequence length="271" mass="30124">MLISILNHSNGKVSDAELQTVIRAIRRQICEDFEPYWSLGATLRLEGRSASNPDKQDLIDMRGDAIVYIWDRSDIDGALGYHDLNNRGIPFGFVFLDIAAQLNEPWSVTLSHEVLELIGDAEVNLLVAGPHPDPTNDSDVFHWYEMCDAVQSETYEIDGVLVSNFVLPLYFTGGDEFEGRNDFLGTINPDGSSLKSFGVNPGGYIGFFNPSSGSHETYSRDTLASARMAVKSKVKGARRAIRYQRHSNIAQPNVRLAKQEQINEVTNGQRA</sequence>
<protein>
    <submittedName>
        <fullName evidence="1">Uncharacterized protein</fullName>
    </submittedName>
</protein>
<dbReference type="Proteomes" id="UP001597112">
    <property type="component" value="Unassembled WGS sequence"/>
</dbReference>
<evidence type="ECO:0000313" key="2">
    <source>
        <dbReference type="Proteomes" id="UP001597112"/>
    </source>
</evidence>
<keyword evidence="2" id="KW-1185">Reference proteome</keyword>